<protein>
    <submittedName>
        <fullName evidence="1">Lambda repressor-like, DNA-binding domain</fullName>
    </submittedName>
</protein>
<sequence>MTNTSELEVAIVRAKKTKKEIAKHLGISPMGLYKKINNDTEFKASEISKLVTLLNIEPEERELIFFSQNSDFKSHNTQRTKGA</sequence>
<dbReference type="InterPro" id="IPR001387">
    <property type="entry name" value="Cro/C1-type_HTH"/>
</dbReference>
<dbReference type="AlphaFoldDB" id="A0A098AVW3"/>
<accession>A0A098AVW3</accession>
<evidence type="ECO:0000313" key="1">
    <source>
        <dbReference type="EMBL" id="CDX00733.1"/>
    </source>
</evidence>
<reference evidence="1" key="1">
    <citation type="submission" date="2014-07" db="EMBL/GenBank/DDBJ databases">
        <authorList>
            <person name="Hornung V.Bastian."/>
        </authorList>
    </citation>
    <scope>NUCLEOTIDE SEQUENCE</scope>
    <source>
        <strain evidence="1">PCE-S</strain>
    </source>
</reference>
<dbReference type="PATRIC" id="fig|49338.4.peg.910"/>
<dbReference type="InterPro" id="IPR010982">
    <property type="entry name" value="Lambda_DNA-bd_dom_sf"/>
</dbReference>
<dbReference type="Pfam" id="PF05339">
    <property type="entry name" value="DUF739"/>
    <property type="match status" value="1"/>
</dbReference>
<organism evidence="1">
    <name type="scientific">Desulfitobacterium hafniense</name>
    <name type="common">Desulfitobacterium frappieri</name>
    <dbReference type="NCBI Taxonomy" id="49338"/>
    <lineage>
        <taxon>Bacteria</taxon>
        <taxon>Bacillati</taxon>
        <taxon>Bacillota</taxon>
        <taxon>Clostridia</taxon>
        <taxon>Eubacteriales</taxon>
        <taxon>Desulfitobacteriaceae</taxon>
        <taxon>Desulfitobacterium</taxon>
    </lineage>
</organism>
<dbReference type="InterPro" id="IPR008003">
    <property type="entry name" value="DUF739"/>
</dbReference>
<gene>
    <name evidence="1" type="ORF">DPCES_0846</name>
</gene>
<keyword evidence="1" id="KW-0238">DNA-binding</keyword>
<name>A0A098AVW3_DESHA</name>
<dbReference type="GO" id="GO:0003677">
    <property type="term" value="F:DNA binding"/>
    <property type="evidence" value="ECO:0007669"/>
    <property type="project" value="UniProtKB-KW"/>
</dbReference>
<dbReference type="EMBL" id="LK996017">
    <property type="protein sequence ID" value="CDX00733.1"/>
    <property type="molecule type" value="Genomic_DNA"/>
</dbReference>
<proteinExistence type="predicted"/>
<dbReference type="SUPFAM" id="SSF47413">
    <property type="entry name" value="lambda repressor-like DNA-binding domains"/>
    <property type="match status" value="1"/>
</dbReference>
<dbReference type="CDD" id="cd00093">
    <property type="entry name" value="HTH_XRE"/>
    <property type="match status" value="1"/>
</dbReference>
<dbReference type="RefSeq" id="WP_208925318.1">
    <property type="nucleotide sequence ID" value="NZ_LK996017.1"/>
</dbReference>